<feature type="transmembrane region" description="Helical" evidence="1">
    <location>
        <begin position="260"/>
        <end position="279"/>
    </location>
</feature>
<evidence type="ECO:0008006" key="4">
    <source>
        <dbReference type="Google" id="ProtNLM"/>
    </source>
</evidence>
<dbReference type="OrthoDB" id="1224646at2"/>
<dbReference type="EMBL" id="PPEI02000001">
    <property type="protein sequence ID" value="PWN67809.1"/>
    <property type="molecule type" value="Genomic_DNA"/>
</dbReference>
<accession>A0A316X3D8</accession>
<comment type="caution">
    <text evidence="2">The sequence shown here is derived from an EMBL/GenBank/DDBJ whole genome shotgun (WGS) entry which is preliminary data.</text>
</comment>
<feature type="transmembrane region" description="Helical" evidence="1">
    <location>
        <begin position="182"/>
        <end position="202"/>
    </location>
</feature>
<dbReference type="Proteomes" id="UP000236182">
    <property type="component" value="Unassembled WGS sequence"/>
</dbReference>
<feature type="transmembrane region" description="Helical" evidence="1">
    <location>
        <begin position="102"/>
        <end position="124"/>
    </location>
</feature>
<feature type="transmembrane region" description="Helical" evidence="1">
    <location>
        <begin position="69"/>
        <end position="90"/>
    </location>
</feature>
<reference evidence="2" key="1">
    <citation type="submission" date="2018-04" db="EMBL/GenBank/DDBJ databases">
        <title>Draft Genome Sequences of Chryseobacterium lactis NCTC11390T isolated from milk, Chryseobacterium oncorhynchi 701B-08T from rainbow trout, and Chryseobacterium viscerum 687B-08T from diseased fish.</title>
        <authorList>
            <person name="Jeong J.-J."/>
            <person name="Lee Y.J."/>
            <person name="Pathiraja D."/>
            <person name="Park B."/>
            <person name="Choi I.-G."/>
            <person name="Kim K.D."/>
        </authorList>
    </citation>
    <scope>NUCLEOTIDE SEQUENCE [LARGE SCALE GENOMIC DNA]</scope>
    <source>
        <strain evidence="2">701B-08</strain>
    </source>
</reference>
<feature type="transmembrane region" description="Helical" evidence="1">
    <location>
        <begin position="144"/>
        <end position="170"/>
    </location>
</feature>
<proteinExistence type="predicted"/>
<keyword evidence="1" id="KW-1133">Transmembrane helix</keyword>
<evidence type="ECO:0000313" key="3">
    <source>
        <dbReference type="Proteomes" id="UP000236182"/>
    </source>
</evidence>
<keyword evidence="3" id="KW-1185">Reference proteome</keyword>
<sequence length="442" mass="51382">MPKYLKEVIITLVVVFSRLPFIFNSLGSDLDAWREVYTGKVWHEEHIYNVSRFPGYPFSEFIYSLIYDCPYWCINLLSVLFTVGCCLFFFRILEFFKIKLSFLISLVLSFTPIIYINSTVAMEYNWSLFFLLASVYSILNKKLWAASIFFGLIVSTRFNNIIFLPAFLFLTYCYIGKDIKKILQFSILSILFTFIFFLPVILKYGTHFLQSSGASEVSYPTLVSLGTLHVYGTLGILAIFLALVIQLFKGSFQKVKNLYRDHFMLFCIIMILSNLIFFLKYPLEAGYLIPSVPFLLILLQNVLEPKLMKIVLYGFLISPFFIHINTNKVNLKGIVFVNEGYEDQELEYCQNLIKKIETLSNNTPGIFHVGNFSEQILLMGNFSKNNTINIVKNLTQKDKEDIVSKKRPLYYINTVDGKIENDKNHMLKQHGILFYKDFELVK</sequence>
<keyword evidence="1" id="KW-0472">Membrane</keyword>
<keyword evidence="1" id="KW-0812">Transmembrane</keyword>
<evidence type="ECO:0000256" key="1">
    <source>
        <dbReference type="SAM" id="Phobius"/>
    </source>
</evidence>
<feature type="transmembrane region" description="Helical" evidence="1">
    <location>
        <begin position="222"/>
        <end position="248"/>
    </location>
</feature>
<name>A0A316X3D8_9FLAO</name>
<evidence type="ECO:0000313" key="2">
    <source>
        <dbReference type="EMBL" id="PWN67809.1"/>
    </source>
</evidence>
<protein>
    <recommendedName>
        <fullName evidence="4">Glycosyltransferase RgtA/B/C/D-like domain-containing protein</fullName>
    </recommendedName>
</protein>
<dbReference type="AlphaFoldDB" id="A0A316X3D8"/>
<gene>
    <name evidence="2" type="ORF">C1638_004220</name>
</gene>
<feature type="transmembrane region" description="Helical" evidence="1">
    <location>
        <begin position="310"/>
        <end position="326"/>
    </location>
</feature>
<dbReference type="RefSeq" id="WP_109618479.1">
    <property type="nucleotide sequence ID" value="NZ_PPEI02000001.1"/>
</dbReference>
<organism evidence="2 3">
    <name type="scientific">Chryseobacterium oncorhynchi</name>
    <dbReference type="NCBI Taxonomy" id="741074"/>
    <lineage>
        <taxon>Bacteria</taxon>
        <taxon>Pseudomonadati</taxon>
        <taxon>Bacteroidota</taxon>
        <taxon>Flavobacteriia</taxon>
        <taxon>Flavobacteriales</taxon>
        <taxon>Weeksellaceae</taxon>
        <taxon>Chryseobacterium group</taxon>
        <taxon>Chryseobacterium</taxon>
    </lineage>
</organism>